<comment type="function">
    <text evidence="10 14">F(1)F(0) ATP synthase produces ATP from ADP in the presence of a proton or sodium gradient. F-type ATPases consist of two structural domains, F(1) containing the extramembraneous catalytic core and F(0) containing the membrane proton channel, linked together by a central stalk and a peripheral stalk. During catalysis, ATP synthesis in the catalytic domain of F(1) is coupled via a rotary mechanism of the central stalk subunits to proton translocation.</text>
</comment>
<keyword evidence="8 14" id="KW-0472">Membrane</keyword>
<dbReference type="InterPro" id="IPR050059">
    <property type="entry name" value="ATP_synthase_B_chain"/>
</dbReference>
<evidence type="ECO:0000256" key="7">
    <source>
        <dbReference type="ARBA" id="ARBA00023065"/>
    </source>
</evidence>
<evidence type="ECO:0000256" key="12">
    <source>
        <dbReference type="ARBA" id="ARBA00026054"/>
    </source>
</evidence>
<dbReference type="AlphaFoldDB" id="A0A0C1JMG3"/>
<comment type="subunit">
    <text evidence="14">F-type ATPases have 2 components, F(1) - the catalytic core - and F(0) - the membrane proton channel. F(1) has five subunits: alpha(3), beta(3), gamma(1), delta(1), epsilon(1). F(0) has three main subunits: a(1), b(2) and c(10-14). The alpha and beta chains form an alternating ring which encloses part of the gamma chain. F(1) is attached to F(0) by a central stalk formed by the gamma and epsilon chains, while a peripheral stalk is formed by the delta and b chains.</text>
</comment>
<evidence type="ECO:0000313" key="17">
    <source>
        <dbReference type="EMBL" id="KIC71756.1"/>
    </source>
</evidence>
<dbReference type="PATRIC" id="fig|362787.3.peg.1205"/>
<keyword evidence="3 14" id="KW-0138">CF(0)</keyword>
<gene>
    <name evidence="14 17" type="primary">atpF</name>
    <name evidence="17" type="ORF">DB44_DA00100</name>
</gene>
<dbReference type="GO" id="GO:0046933">
    <property type="term" value="F:proton-transporting ATP synthase activity, rotational mechanism"/>
    <property type="evidence" value="ECO:0007669"/>
    <property type="project" value="UniProtKB-UniRule"/>
</dbReference>
<evidence type="ECO:0000256" key="3">
    <source>
        <dbReference type="ARBA" id="ARBA00022547"/>
    </source>
</evidence>
<feature type="coiled-coil region" evidence="16">
    <location>
        <begin position="101"/>
        <end position="128"/>
    </location>
</feature>
<dbReference type="PANTHER" id="PTHR33445">
    <property type="entry name" value="ATP SYNTHASE SUBUNIT B', CHLOROPLASTIC"/>
    <property type="match status" value="1"/>
</dbReference>
<reference evidence="17 18" key="1">
    <citation type="journal article" date="2014" name="Mol. Biol. Evol.">
        <title>Massive expansion of Ubiquitination-related gene families within the Chlamydiae.</title>
        <authorList>
            <person name="Domman D."/>
            <person name="Collingro A."/>
            <person name="Lagkouvardos I."/>
            <person name="Gehre L."/>
            <person name="Weinmaier T."/>
            <person name="Rattei T."/>
            <person name="Subtil A."/>
            <person name="Horn M."/>
        </authorList>
    </citation>
    <scope>NUCLEOTIDE SEQUENCE [LARGE SCALE GENOMIC DNA]</scope>
    <source>
        <strain evidence="17 18">EI2</strain>
    </source>
</reference>
<comment type="subunit">
    <text evidence="12">F-type ATPases have 2 components, F(1) - the catalytic core - and F(0) - the membrane proton channel. F(1) has five subunits: alpha(3), beta(3), gamma(1), delta(1), epsilon(1). F(0) has four main subunits: a(1), b(2) and c(10-14). The alpha and beta chains form an alternating ring which encloses part of the gamma chain. F(1) is attached to F(0) by a central stalk formed by the gamma and epsilon chains, while a peripheral stalk is formed by the delta and b chains.</text>
</comment>
<keyword evidence="14" id="KW-1003">Cell membrane</keyword>
<keyword evidence="7 14" id="KW-0406">Ion transport</keyword>
<dbReference type="HAMAP" id="MF_01398">
    <property type="entry name" value="ATP_synth_b_bprime"/>
    <property type="match status" value="1"/>
</dbReference>
<evidence type="ECO:0000256" key="2">
    <source>
        <dbReference type="ARBA" id="ARBA00022448"/>
    </source>
</evidence>
<dbReference type="GO" id="GO:0045259">
    <property type="term" value="C:proton-transporting ATP synthase complex"/>
    <property type="evidence" value="ECO:0007669"/>
    <property type="project" value="UniProtKB-KW"/>
</dbReference>
<evidence type="ECO:0000256" key="13">
    <source>
        <dbReference type="ARBA" id="ARBA00037847"/>
    </source>
</evidence>
<dbReference type="Pfam" id="PF00430">
    <property type="entry name" value="ATP-synt_B"/>
    <property type="match status" value="1"/>
</dbReference>
<keyword evidence="6 14" id="KW-1133">Transmembrane helix</keyword>
<keyword evidence="5 14" id="KW-0375">Hydrogen ion transport</keyword>
<dbReference type="Proteomes" id="UP000031465">
    <property type="component" value="Unassembled WGS sequence"/>
</dbReference>
<comment type="function">
    <text evidence="11">Component of the F(0) channel, it forms part of the peripheral stalk, linking F(1) to F(0). The b'-subunit is a diverged and duplicated form of b found in plants and photosynthetic bacteria.</text>
</comment>
<dbReference type="InterPro" id="IPR002146">
    <property type="entry name" value="ATP_synth_b/b'su_bac/chlpt"/>
</dbReference>
<keyword evidence="16" id="KW-0175">Coiled coil</keyword>
<evidence type="ECO:0000256" key="6">
    <source>
        <dbReference type="ARBA" id="ARBA00022989"/>
    </source>
</evidence>
<dbReference type="InterPro" id="IPR005864">
    <property type="entry name" value="ATP_synth_F0_bsu_bac"/>
</dbReference>
<evidence type="ECO:0000256" key="16">
    <source>
        <dbReference type="SAM" id="Coils"/>
    </source>
</evidence>
<evidence type="ECO:0000256" key="1">
    <source>
        <dbReference type="ARBA" id="ARBA00005513"/>
    </source>
</evidence>
<dbReference type="GO" id="GO:0012505">
    <property type="term" value="C:endomembrane system"/>
    <property type="evidence" value="ECO:0007669"/>
    <property type="project" value="UniProtKB-SubCell"/>
</dbReference>
<evidence type="ECO:0000256" key="15">
    <source>
        <dbReference type="RuleBase" id="RU003848"/>
    </source>
</evidence>
<evidence type="ECO:0000256" key="10">
    <source>
        <dbReference type="ARBA" id="ARBA00025198"/>
    </source>
</evidence>
<dbReference type="GO" id="GO:0046961">
    <property type="term" value="F:proton-transporting ATPase activity, rotational mechanism"/>
    <property type="evidence" value="ECO:0007669"/>
    <property type="project" value="TreeGrafter"/>
</dbReference>
<dbReference type="GO" id="GO:0005886">
    <property type="term" value="C:plasma membrane"/>
    <property type="evidence" value="ECO:0007669"/>
    <property type="project" value="UniProtKB-SubCell"/>
</dbReference>
<evidence type="ECO:0000256" key="11">
    <source>
        <dbReference type="ARBA" id="ARBA00025614"/>
    </source>
</evidence>
<comment type="caution">
    <text evidence="17">The sequence shown here is derived from an EMBL/GenBank/DDBJ whole genome shotgun (WGS) entry which is preliminary data.</text>
</comment>
<dbReference type="PANTHER" id="PTHR33445:SF2">
    <property type="entry name" value="ATP SYNTHASE SUBUNIT B', CHLOROPLASTIC"/>
    <property type="match status" value="1"/>
</dbReference>
<evidence type="ECO:0000256" key="4">
    <source>
        <dbReference type="ARBA" id="ARBA00022692"/>
    </source>
</evidence>
<comment type="subcellular location">
    <subcellularLocation>
        <location evidence="14">Cell membrane</location>
        <topology evidence="14">Single-pass membrane protein</topology>
    </subcellularLocation>
    <subcellularLocation>
        <location evidence="13">Endomembrane system</location>
        <topology evidence="13">Single-pass membrane protein</topology>
    </subcellularLocation>
</comment>
<sequence>MMNFEIEQILTQIIAFLIMLGVLKKFVWKRLLNLIEERKQLIQSEFDKIENQKEEVTKLSEEYKAKLHDIDAEARRRIQEAVVKGRDIAHDIEQETRQKVTSLLNNAQEEMKLELAQAKEQLKKDVINISFAITEKLIQEKVDISKHQKLVEEAVEQVEIR</sequence>
<evidence type="ECO:0000256" key="9">
    <source>
        <dbReference type="ARBA" id="ARBA00023310"/>
    </source>
</evidence>
<keyword evidence="9 14" id="KW-0066">ATP synthesis</keyword>
<dbReference type="EMBL" id="JSAN01000073">
    <property type="protein sequence ID" value="KIC71756.1"/>
    <property type="molecule type" value="Genomic_DNA"/>
</dbReference>
<evidence type="ECO:0000313" key="18">
    <source>
        <dbReference type="Proteomes" id="UP000031465"/>
    </source>
</evidence>
<evidence type="ECO:0000256" key="8">
    <source>
        <dbReference type="ARBA" id="ARBA00023136"/>
    </source>
</evidence>
<keyword evidence="4 14" id="KW-0812">Transmembrane</keyword>
<feature type="coiled-coil region" evidence="16">
    <location>
        <begin position="32"/>
        <end position="69"/>
    </location>
</feature>
<evidence type="ECO:0000256" key="14">
    <source>
        <dbReference type="HAMAP-Rule" id="MF_01398"/>
    </source>
</evidence>
<proteinExistence type="inferred from homology"/>
<accession>A0A0C1JMG3</accession>
<comment type="similarity">
    <text evidence="1 14 15">Belongs to the ATPase B chain family.</text>
</comment>
<dbReference type="CDD" id="cd06503">
    <property type="entry name" value="ATP-synt_Fo_b"/>
    <property type="match status" value="1"/>
</dbReference>
<dbReference type="NCBIfam" id="TIGR01144">
    <property type="entry name" value="ATP_synt_b"/>
    <property type="match status" value="1"/>
</dbReference>
<organism evidence="17 18">
    <name type="scientific">Candidatus Protochlamydia amoebophila</name>
    <dbReference type="NCBI Taxonomy" id="362787"/>
    <lineage>
        <taxon>Bacteria</taxon>
        <taxon>Pseudomonadati</taxon>
        <taxon>Chlamydiota</taxon>
        <taxon>Chlamydiia</taxon>
        <taxon>Parachlamydiales</taxon>
        <taxon>Parachlamydiaceae</taxon>
        <taxon>Candidatus Protochlamydia</taxon>
    </lineage>
</organism>
<evidence type="ECO:0000256" key="5">
    <source>
        <dbReference type="ARBA" id="ARBA00022781"/>
    </source>
</evidence>
<keyword evidence="2 14" id="KW-0813">Transport</keyword>
<name>A0A0C1JMG3_9BACT</name>
<protein>
    <recommendedName>
        <fullName evidence="14">ATP synthase subunit b</fullName>
    </recommendedName>
    <alternativeName>
        <fullName evidence="14">ATP synthase F(0) sector subunit b</fullName>
    </alternativeName>
    <alternativeName>
        <fullName evidence="14">ATPase subunit I</fullName>
    </alternativeName>
    <alternativeName>
        <fullName evidence="14">F-type ATPase subunit b</fullName>
        <shortName evidence="14">F-ATPase subunit b</shortName>
    </alternativeName>
</protein>